<dbReference type="Proteomes" id="UP000034181">
    <property type="component" value="Unassembled WGS sequence"/>
</dbReference>
<comment type="caution">
    <text evidence="1">The sequence shown here is derived from an EMBL/GenBank/DDBJ whole genome shotgun (WGS) entry which is preliminary data.</text>
</comment>
<name>A0A0G0KG85_9BACT</name>
<evidence type="ECO:0000313" key="2">
    <source>
        <dbReference type="Proteomes" id="UP000034181"/>
    </source>
</evidence>
<dbReference type="EMBL" id="LBUZ01000030">
    <property type="protein sequence ID" value="KKQ74530.1"/>
    <property type="molecule type" value="Genomic_DNA"/>
</dbReference>
<accession>A0A0G0KG85</accession>
<gene>
    <name evidence="1" type="ORF">US96_C0030G0010</name>
</gene>
<organism evidence="1 2">
    <name type="scientific">Candidatus Woesebacteria bacterium GW2011_GWB1_38_5b</name>
    <dbReference type="NCBI Taxonomy" id="1618569"/>
    <lineage>
        <taxon>Bacteria</taxon>
        <taxon>Candidatus Woeseibacteriota</taxon>
    </lineage>
</organism>
<proteinExistence type="predicted"/>
<protein>
    <submittedName>
        <fullName evidence="1">Uncharacterized protein</fullName>
    </submittedName>
</protein>
<sequence length="417" mass="48608">MENDFCEYIKEELDIWVRRKPPFSVGAVWHVSENFVEGPKGNLLVTKLYSDKTLNDLYKTEERLKKIISRAFNVYINILFEKNKNGYYRSIATWVFKRWIKEINSASSQAIVLAPVINLRVDKKIQIGEIELYPIKKSGTVVELESQIHNLLGYPKKRNSVMLAAFSQAYFPFFMHASALKIEYSFKKPDTFFDYTSWPPPNYQESVNFVNSFILLLRLFKDKDLRVENYFSALASLFVPSAISYSGNLGSYAGEEYTLVDQKEINRLRAFYKKILPTLLESKNLPMHIQIGIEYFNSSFQKTKTHERFIDLMISLDALFGVKYETTYRVPLRIACFLEKETTKRIEMRNEIEQILRLRGGLFHGDVHPQTKEREIANARIYVENIVRKSLVKLLTLFSTGQIGAGYKDTMEVDYIL</sequence>
<reference evidence="1 2" key="1">
    <citation type="journal article" date="2015" name="Nature">
        <title>rRNA introns, odd ribosomes, and small enigmatic genomes across a large radiation of phyla.</title>
        <authorList>
            <person name="Brown C.T."/>
            <person name="Hug L.A."/>
            <person name="Thomas B.C."/>
            <person name="Sharon I."/>
            <person name="Castelle C.J."/>
            <person name="Singh A."/>
            <person name="Wilkins M.J."/>
            <person name="Williams K.H."/>
            <person name="Banfield J.F."/>
        </authorList>
    </citation>
    <scope>NUCLEOTIDE SEQUENCE [LARGE SCALE GENOMIC DNA]</scope>
</reference>
<dbReference type="AlphaFoldDB" id="A0A0G0KG85"/>
<evidence type="ECO:0000313" key="1">
    <source>
        <dbReference type="EMBL" id="KKQ74530.1"/>
    </source>
</evidence>